<evidence type="ECO:0000313" key="4">
    <source>
        <dbReference type="WBParaSite" id="TCNE_0000547101-mRNA-1"/>
    </source>
</evidence>
<sequence>MASSSESSSWNDVYPSAAPAYLFQAPPSVDRLRQLQRSKSDSVIVISNGTKGTCELTASSCRGERRTSKLRPIRSHPTTRSATAINCSVDKGTVEDRMCIATISMRLIESAQSNCALIKCPTSQGVPKCGDGGWVAIPAEDQRSNSLAERNVDRTGDYWLGKFYRLNWEFEMTENKATAILLNRSVVEAMYPRKRVLLSQGSCRTAERLPNSIIYYSPSKVAFVLSNDGNDDSGTMLRDVACGASSSSRQDTTKGNSNRQSVKECQAQSEMKLSLQLSDLGNDALVDGSRQASASHHNTRYSREMGQVVEWPQILSSDERMSLTEGNGGRKLMIANLFTFDMAREHDSNVMHFADSFQSSSSSTSVNVTPAARQTSFYTEHLIRSEPNRWRSPPPCALTKQAQENATDEKMSDWSNLMRKLELKQKAKRRERENAARTERNANESSGKEAKKQEGWRQLTIRNAHFTDVRPIYNCHELMSHHSPRNDGASQRSPPNTNSQKTDSVYGVHVNNAPETRQEKTEVVRLTTAHETGIETHGAVAISSRLQQKYSGENNEMIELIGQRISTTRAVHVPVDELPQNQMSPLSQVDEGDSVDEQKTEDELLTDMRLDDELGAHSDRILIINSGRKSDIRTPLSSPRSQFAENRSAAPRDVEQKQTGMHGFAEPGSVTPHGANRWAIDRLYGLLVGSEMGSLPGDEQVLRVILVDGHPHSIDMAYPDALQRYFFFFASLSFWFFVVLSNMGPMVAAPLLHIPSPRSSLGIRPRRTSSAPASHPCSQVPFYDVIRRDSLTKCTSVLMRCYHRTKEHNVERAEEHVKEISEQSPEQMVSRPRSPVASHTATAHNFAPKTTTAPLEGSVKKQHCNKQLPSMRNVFRYASYRLYKDLKMLVAERERTIAALENGTEHGLLQGLSLVSKHYQQASTLVAIHAFTRHSLDCALISEGDDEKWCKAGSFRTQHFLILRGLRN</sequence>
<feature type="region of interest" description="Disordered" evidence="1">
    <location>
        <begin position="479"/>
        <end position="504"/>
    </location>
</feature>
<evidence type="ECO:0000313" key="2">
    <source>
        <dbReference type="EMBL" id="VDM36622.1"/>
    </source>
</evidence>
<dbReference type="Proteomes" id="UP000050794">
    <property type="component" value="Unassembled WGS sequence"/>
</dbReference>
<accession>A0A183UAF1</accession>
<feature type="compositionally biased region" description="Polar residues" evidence="1">
    <location>
        <begin position="488"/>
        <end position="503"/>
    </location>
</feature>
<reference evidence="2 3" key="2">
    <citation type="submission" date="2018-11" db="EMBL/GenBank/DDBJ databases">
        <authorList>
            <consortium name="Pathogen Informatics"/>
        </authorList>
    </citation>
    <scope>NUCLEOTIDE SEQUENCE [LARGE SCALE GENOMIC DNA]</scope>
</reference>
<organism evidence="3 4">
    <name type="scientific">Toxocara canis</name>
    <name type="common">Canine roundworm</name>
    <dbReference type="NCBI Taxonomy" id="6265"/>
    <lineage>
        <taxon>Eukaryota</taxon>
        <taxon>Metazoa</taxon>
        <taxon>Ecdysozoa</taxon>
        <taxon>Nematoda</taxon>
        <taxon>Chromadorea</taxon>
        <taxon>Rhabditida</taxon>
        <taxon>Spirurina</taxon>
        <taxon>Ascaridomorpha</taxon>
        <taxon>Ascaridoidea</taxon>
        <taxon>Toxocaridae</taxon>
        <taxon>Toxocara</taxon>
    </lineage>
</organism>
<feature type="compositionally biased region" description="Polar residues" evidence="1">
    <location>
        <begin position="635"/>
        <end position="645"/>
    </location>
</feature>
<dbReference type="WBParaSite" id="TCNE_0000547101-mRNA-1">
    <property type="protein sequence ID" value="TCNE_0000547101-mRNA-1"/>
    <property type="gene ID" value="TCNE_0000547101"/>
</dbReference>
<feature type="region of interest" description="Disordered" evidence="1">
    <location>
        <begin position="384"/>
        <end position="456"/>
    </location>
</feature>
<feature type="region of interest" description="Disordered" evidence="1">
    <location>
        <begin position="632"/>
        <end position="657"/>
    </location>
</feature>
<feature type="region of interest" description="Disordered" evidence="1">
    <location>
        <begin position="241"/>
        <end position="266"/>
    </location>
</feature>
<keyword evidence="3" id="KW-1185">Reference proteome</keyword>
<dbReference type="AlphaFoldDB" id="A0A183UAF1"/>
<evidence type="ECO:0000313" key="3">
    <source>
        <dbReference type="Proteomes" id="UP000050794"/>
    </source>
</evidence>
<feature type="compositionally biased region" description="Polar residues" evidence="1">
    <location>
        <begin position="244"/>
        <end position="260"/>
    </location>
</feature>
<gene>
    <name evidence="2" type="ORF">TCNE_LOCUS5471</name>
</gene>
<proteinExistence type="predicted"/>
<reference evidence="4" key="1">
    <citation type="submission" date="2016-06" db="UniProtKB">
        <authorList>
            <consortium name="WormBaseParasite"/>
        </authorList>
    </citation>
    <scope>IDENTIFICATION</scope>
</reference>
<dbReference type="EMBL" id="UYWY01019359">
    <property type="protein sequence ID" value="VDM36622.1"/>
    <property type="molecule type" value="Genomic_DNA"/>
</dbReference>
<protein>
    <submittedName>
        <fullName evidence="4">Protein kinase domain-containing protein</fullName>
    </submittedName>
</protein>
<name>A0A183UAF1_TOXCA</name>
<evidence type="ECO:0000256" key="1">
    <source>
        <dbReference type="SAM" id="MobiDB-lite"/>
    </source>
</evidence>
<feature type="compositionally biased region" description="Basic and acidic residues" evidence="1">
    <location>
        <begin position="419"/>
        <end position="455"/>
    </location>
</feature>